<dbReference type="Proteomes" id="UP000051487">
    <property type="component" value="Unassembled WGS sequence"/>
</dbReference>
<evidence type="ECO:0000313" key="1">
    <source>
        <dbReference type="EMBL" id="GAQ11448.1"/>
    </source>
</evidence>
<dbReference type="PANTHER" id="PTHR38797:SF4">
    <property type="entry name" value="NUCLEAR PORE COMPLEX PROTEIN NUP85"/>
    <property type="match status" value="1"/>
</dbReference>
<dbReference type="PANTHER" id="PTHR38797">
    <property type="entry name" value="NUCLEAR PORE COMPLEX PROTEIN NUP85-RELATED"/>
    <property type="match status" value="1"/>
</dbReference>
<evidence type="ECO:0000313" key="2">
    <source>
        <dbReference type="Proteomes" id="UP000051487"/>
    </source>
</evidence>
<dbReference type="Pfam" id="PF12311">
    <property type="entry name" value="DUF3632"/>
    <property type="match status" value="1"/>
</dbReference>
<organism evidence="1 2">
    <name type="scientific">Aspergillus lentulus</name>
    <dbReference type="NCBI Taxonomy" id="293939"/>
    <lineage>
        <taxon>Eukaryota</taxon>
        <taxon>Fungi</taxon>
        <taxon>Dikarya</taxon>
        <taxon>Ascomycota</taxon>
        <taxon>Pezizomycotina</taxon>
        <taxon>Eurotiomycetes</taxon>
        <taxon>Eurotiomycetidae</taxon>
        <taxon>Eurotiales</taxon>
        <taxon>Aspergillaceae</taxon>
        <taxon>Aspergillus</taxon>
        <taxon>Aspergillus subgen. Fumigati</taxon>
    </lineage>
</organism>
<dbReference type="InterPro" id="IPR053204">
    <property type="entry name" value="Oxopyrrolidines_Biosynth-assoc"/>
</dbReference>
<gene>
    <name evidence="1" type="ORF">ALT_8769</name>
</gene>
<dbReference type="EMBL" id="BCLY01000016">
    <property type="protein sequence ID" value="GAQ11448.1"/>
    <property type="molecule type" value="Genomic_DNA"/>
</dbReference>
<name>A0AAN4TE54_ASPLE</name>
<dbReference type="AlphaFoldDB" id="A0AAN4TE54"/>
<comment type="caution">
    <text evidence="1">The sequence shown here is derived from an EMBL/GenBank/DDBJ whole genome shotgun (WGS) entry which is preliminary data.</text>
</comment>
<sequence>MTTILDIPGTNPPNPFTTPIQALLLSTNPSSTPDETAAHLVNAVTTSPDPAHSLWQLWDAFFTAVATSPTHTPHLALLDALRAQPPIQPTNVRAGSDAQRTLRSYLGPDGRLNWDALPRFSAQWRDVHDILEARRDWDGVRESPSPAARAVSSSSGAEYFLRFCAFSAALLKATNGKGGVHPIWVFYACRDVLERERLDPDQQQRKPHRIPLEEVWALDVRVAATWVRDGGVALWEADREELRRHWGAALDEKTELWPREDGLTRERWELWERRLRGLSVEGAILDGETRAVVVEAAEVVSRLLKRTD</sequence>
<dbReference type="InterPro" id="IPR022085">
    <property type="entry name" value="OpdG"/>
</dbReference>
<reference evidence="1 2" key="1">
    <citation type="submission" date="2015-11" db="EMBL/GenBank/DDBJ databases">
        <title>Aspergillus lentulus strain IFM 54703T.</title>
        <authorList>
            <person name="Kusuya Y."/>
            <person name="Sakai K."/>
            <person name="Kamei K."/>
            <person name="Takahashi H."/>
            <person name="Yaguchi T."/>
        </authorList>
    </citation>
    <scope>NUCLEOTIDE SEQUENCE [LARGE SCALE GENOMIC DNA]</scope>
    <source>
        <strain evidence="1 2">IFM 54703</strain>
    </source>
</reference>
<protein>
    <submittedName>
        <fullName evidence="1">Uncharacterized protein</fullName>
    </submittedName>
</protein>
<accession>A0AAN4TE54</accession>
<proteinExistence type="predicted"/>